<name>A0AAJ6NL57_9GAMM</name>
<organism evidence="2 3">
    <name type="scientific">Acinetobacter vivianii</name>
    <dbReference type="NCBI Taxonomy" id="1776742"/>
    <lineage>
        <taxon>Bacteria</taxon>
        <taxon>Pseudomonadati</taxon>
        <taxon>Pseudomonadota</taxon>
        <taxon>Gammaproteobacteria</taxon>
        <taxon>Moraxellales</taxon>
        <taxon>Moraxellaceae</taxon>
        <taxon>Acinetobacter</taxon>
    </lineage>
</organism>
<reference evidence="2" key="1">
    <citation type="journal article" date="2022" name="Front Environ Sci">
        <title>Complete genome sequence analysis of a novel alkane-degrading bacterial strain, Acinetobacter vivianii KJ-1, and its diesel degradation ability.</title>
        <authorList>
            <person name="Zhang Y."/>
            <person name="Song F."/>
            <person name="Wang J."/>
            <person name="Zhao Q."/>
            <person name="Zheng L."/>
            <person name="Wang Z."/>
            <person name="Zhang X."/>
            <person name="Gao Y."/>
            <person name="Chen G."/>
            <person name="Huang Y."/>
        </authorList>
    </citation>
    <scope>NUCLEOTIDE SEQUENCE</scope>
    <source>
        <strain evidence="2">KJ-1</strain>
    </source>
</reference>
<evidence type="ECO:0000256" key="1">
    <source>
        <dbReference type="SAM" id="Phobius"/>
    </source>
</evidence>
<dbReference type="Proteomes" id="UP001199528">
    <property type="component" value="Chromosome"/>
</dbReference>
<keyword evidence="1" id="KW-1133">Transmembrane helix</keyword>
<gene>
    <name evidence="2" type="ORF">LF296_06440</name>
</gene>
<dbReference type="KEGG" id="aviv:LF296_06440"/>
<feature type="transmembrane region" description="Helical" evidence="1">
    <location>
        <begin position="6"/>
        <end position="23"/>
    </location>
</feature>
<evidence type="ECO:0000313" key="2">
    <source>
        <dbReference type="EMBL" id="WDZ52409.1"/>
    </source>
</evidence>
<sequence>MTFILIWGFLLLLLGAVIFLFWFQFKNTEVRQPADIQIVQLEEKVVHLELHLKKSLEIMQDLAKKMHVQQEVLDRTVVNIAALEKQNVELVNVLEMMVKGSNKSH</sequence>
<accession>A0AAJ6NL57</accession>
<dbReference type="RefSeq" id="WP_272655818.1">
    <property type="nucleotide sequence ID" value="NZ_CP085083.1"/>
</dbReference>
<protein>
    <recommendedName>
        <fullName evidence="4">DUF2730 family protein</fullName>
    </recommendedName>
</protein>
<evidence type="ECO:0000313" key="3">
    <source>
        <dbReference type="Proteomes" id="UP001199528"/>
    </source>
</evidence>
<dbReference type="EMBL" id="CP085083">
    <property type="protein sequence ID" value="WDZ52409.1"/>
    <property type="molecule type" value="Genomic_DNA"/>
</dbReference>
<dbReference type="AlphaFoldDB" id="A0AAJ6NL57"/>
<keyword evidence="1" id="KW-0472">Membrane</keyword>
<keyword evidence="1" id="KW-0812">Transmembrane</keyword>
<proteinExistence type="predicted"/>
<evidence type="ECO:0008006" key="4">
    <source>
        <dbReference type="Google" id="ProtNLM"/>
    </source>
</evidence>
<reference evidence="2" key="2">
    <citation type="submission" date="2023-02" db="EMBL/GenBank/DDBJ databases">
        <authorList>
            <person name="Huang Y."/>
            <person name="Zhang Y."/>
            <person name="Zhang T."/>
            <person name="Wang J."/>
        </authorList>
    </citation>
    <scope>NUCLEOTIDE SEQUENCE</scope>
    <source>
        <strain evidence="2">KJ-1</strain>
    </source>
</reference>